<keyword evidence="4" id="KW-1133">Transmembrane helix</keyword>
<feature type="compositionally biased region" description="Acidic residues" evidence="7">
    <location>
        <begin position="1096"/>
        <end position="1105"/>
    </location>
</feature>
<dbReference type="OrthoDB" id="5952579at2759"/>
<feature type="compositionally biased region" description="Polar residues" evidence="7">
    <location>
        <begin position="348"/>
        <end position="426"/>
    </location>
</feature>
<proteinExistence type="predicted"/>
<feature type="region of interest" description="Disordered" evidence="7">
    <location>
        <begin position="598"/>
        <end position="620"/>
    </location>
</feature>
<evidence type="ECO:0000256" key="6">
    <source>
        <dbReference type="ARBA" id="ARBA00023180"/>
    </source>
</evidence>
<keyword evidence="10" id="KW-1185">Reference proteome</keyword>
<evidence type="ECO:0000256" key="2">
    <source>
        <dbReference type="ARBA" id="ARBA00022692"/>
    </source>
</evidence>
<evidence type="ECO:0000256" key="1">
    <source>
        <dbReference type="ARBA" id="ARBA00004167"/>
    </source>
</evidence>
<feature type="region of interest" description="Disordered" evidence="7">
    <location>
        <begin position="1369"/>
        <end position="1439"/>
    </location>
</feature>
<dbReference type="EnsemblMetazoa" id="CLYHEMT005056.1">
    <property type="protein sequence ID" value="CLYHEMP005056.1"/>
    <property type="gene ID" value="CLYHEMG005056"/>
</dbReference>
<feature type="compositionally biased region" description="Low complexity" evidence="7">
    <location>
        <begin position="427"/>
        <end position="441"/>
    </location>
</feature>
<accession>A0A7M5V7M7</accession>
<dbReference type="Proteomes" id="UP000594262">
    <property type="component" value="Unplaced"/>
</dbReference>
<name>A0A7M5V7M7_9CNID</name>
<protein>
    <recommendedName>
        <fullName evidence="8">WSC domain-containing protein</fullName>
    </recommendedName>
</protein>
<feature type="compositionally biased region" description="Basic residues" evidence="7">
    <location>
        <begin position="210"/>
        <end position="227"/>
    </location>
</feature>
<feature type="region of interest" description="Disordered" evidence="7">
    <location>
        <begin position="1079"/>
        <end position="1107"/>
    </location>
</feature>
<dbReference type="Pfam" id="PF01822">
    <property type="entry name" value="WSC"/>
    <property type="match status" value="1"/>
</dbReference>
<feature type="compositionally biased region" description="Basic and acidic residues" evidence="7">
    <location>
        <begin position="1369"/>
        <end position="1378"/>
    </location>
</feature>
<feature type="region of interest" description="Disordered" evidence="7">
    <location>
        <begin position="203"/>
        <end position="253"/>
    </location>
</feature>
<evidence type="ECO:0000256" key="3">
    <source>
        <dbReference type="ARBA" id="ARBA00022729"/>
    </source>
</evidence>
<feature type="compositionally biased region" description="Basic and acidic residues" evidence="7">
    <location>
        <begin position="1415"/>
        <end position="1439"/>
    </location>
</feature>
<reference evidence="9" key="1">
    <citation type="submission" date="2021-01" db="UniProtKB">
        <authorList>
            <consortium name="EnsemblMetazoa"/>
        </authorList>
    </citation>
    <scope>IDENTIFICATION</scope>
</reference>
<keyword evidence="5" id="KW-0472">Membrane</keyword>
<keyword evidence="2" id="KW-0812">Transmembrane</keyword>
<evidence type="ECO:0000259" key="8">
    <source>
        <dbReference type="PROSITE" id="PS51212"/>
    </source>
</evidence>
<organism evidence="9 10">
    <name type="scientific">Clytia hemisphaerica</name>
    <dbReference type="NCBI Taxonomy" id="252671"/>
    <lineage>
        <taxon>Eukaryota</taxon>
        <taxon>Metazoa</taxon>
        <taxon>Cnidaria</taxon>
        <taxon>Hydrozoa</taxon>
        <taxon>Hydroidolina</taxon>
        <taxon>Leptothecata</taxon>
        <taxon>Obeliida</taxon>
        <taxon>Clytiidae</taxon>
        <taxon>Clytia</taxon>
    </lineage>
</organism>
<comment type="subcellular location">
    <subcellularLocation>
        <location evidence="1">Membrane</location>
        <topology evidence="1">Single-pass membrane protein</topology>
    </subcellularLocation>
</comment>
<dbReference type="GeneID" id="136822319"/>
<keyword evidence="3" id="KW-0732">Signal</keyword>
<feature type="region of interest" description="Disordered" evidence="7">
    <location>
        <begin position="1290"/>
        <end position="1332"/>
    </location>
</feature>
<feature type="compositionally biased region" description="Polar residues" evidence="7">
    <location>
        <begin position="307"/>
        <end position="340"/>
    </location>
</feature>
<dbReference type="SMART" id="SM00321">
    <property type="entry name" value="WSC"/>
    <property type="match status" value="1"/>
</dbReference>
<keyword evidence="6" id="KW-0325">Glycoprotein</keyword>
<dbReference type="GO" id="GO:0005886">
    <property type="term" value="C:plasma membrane"/>
    <property type="evidence" value="ECO:0007669"/>
    <property type="project" value="TreeGrafter"/>
</dbReference>
<dbReference type="RefSeq" id="XP_066934659.1">
    <property type="nucleotide sequence ID" value="XM_067078558.1"/>
</dbReference>
<dbReference type="InterPro" id="IPR051836">
    <property type="entry name" value="Kremen_rcpt"/>
</dbReference>
<feature type="compositionally biased region" description="Acidic residues" evidence="7">
    <location>
        <begin position="1622"/>
        <end position="1636"/>
    </location>
</feature>
<evidence type="ECO:0000256" key="5">
    <source>
        <dbReference type="ARBA" id="ARBA00023136"/>
    </source>
</evidence>
<evidence type="ECO:0000256" key="7">
    <source>
        <dbReference type="SAM" id="MobiDB-lite"/>
    </source>
</evidence>
<dbReference type="PANTHER" id="PTHR24269">
    <property type="entry name" value="KREMEN PROTEIN"/>
    <property type="match status" value="1"/>
</dbReference>
<feature type="region of interest" description="Disordered" evidence="7">
    <location>
        <begin position="53"/>
        <end position="80"/>
    </location>
</feature>
<feature type="compositionally biased region" description="Acidic residues" evidence="7">
    <location>
        <begin position="1379"/>
        <end position="1414"/>
    </location>
</feature>
<evidence type="ECO:0000313" key="10">
    <source>
        <dbReference type="Proteomes" id="UP000594262"/>
    </source>
</evidence>
<feature type="region of interest" description="Disordered" evidence="7">
    <location>
        <begin position="1590"/>
        <end position="1636"/>
    </location>
</feature>
<feature type="compositionally biased region" description="Basic and acidic residues" evidence="7">
    <location>
        <begin position="1082"/>
        <end position="1095"/>
    </location>
</feature>
<dbReference type="InterPro" id="IPR002889">
    <property type="entry name" value="WSC_carb-bd"/>
</dbReference>
<feature type="region of interest" description="Disordered" evidence="7">
    <location>
        <begin position="1121"/>
        <end position="1145"/>
    </location>
</feature>
<feature type="compositionally biased region" description="Basic and acidic residues" evidence="7">
    <location>
        <begin position="69"/>
        <end position="80"/>
    </location>
</feature>
<dbReference type="PANTHER" id="PTHR24269:SF16">
    <property type="entry name" value="PROTEIN SLG1"/>
    <property type="match status" value="1"/>
</dbReference>
<feature type="domain" description="WSC" evidence="8">
    <location>
        <begin position="845"/>
        <end position="936"/>
    </location>
</feature>
<evidence type="ECO:0000313" key="9">
    <source>
        <dbReference type="EnsemblMetazoa" id="CLYHEMP005056.1"/>
    </source>
</evidence>
<evidence type="ECO:0000256" key="4">
    <source>
        <dbReference type="ARBA" id="ARBA00022989"/>
    </source>
</evidence>
<feature type="region of interest" description="Disordered" evidence="7">
    <location>
        <begin position="299"/>
        <end position="442"/>
    </location>
</feature>
<feature type="compositionally biased region" description="Basic and acidic residues" evidence="7">
    <location>
        <begin position="1190"/>
        <end position="1200"/>
    </location>
</feature>
<sequence>MIIMLRIIAIGALFCAFYARLGGFGVNGLAIDEDDGFRRLLRRASAEADRPLLREQRRNRDDEDEDSIEASHESVVRKRREEEDHFYHTLLERAEQKRHEKRSFDTDDVDNKDAFGLREDWTGDSKISDADKSELENLFSTLNRNDEEKKDVTRSADEEDTVNQAASEYASWLLEQPQSKLSGALNHKLDVDHTLTKLLYEDKRDTGKQEKRHVKKAKKPIGGKRKDHVAAKEQNQAAPVAPVTPENKTVSVAQSGQNAQVPLVELNAPLAQAEGIVPAQQSQKTPDAAANQPESLPAEILPAPKSAPNSPEVSQNQTAPLVAPTPSSIQGNPIQNQTTPLVAPTPSPIQGNPIQNQASAPITDNTPDALINQTTSGAAVAKNESSPATEDLNSPKQPNAGLTNSDTLSPATNNITVDSETRTTPENSTSSSNDTLTTDSGSFKEFTNAENVTVANNCTTPECACQKSCYPKLVANNEPCTCQEQVSNATMEANSAKSITGQGPKLCTDDSPQCLCTRACYPKSFASLNPCSCEGDDKKGFASQPASAAPLVPQPIAAAPAICTDNTPDCVCKKACHPNPVARLTPCACSMMLKGHENQKQKQQSNKNTESVPAKEQNSITEPVPDALEATQQVAPAQPVTNSTSVPLQNATPLSNEAYQRSWCQSACHPYGVSSDTPCKCVKEGDPAVKSFPPRAPGFMPAPGPNPAAAVPQTANPVPAQVASPVAAQTVSPAAPQAASPVVAQATNPVAPQSSYPAAAAAQLQYPQYSGYQAAYQYPVASMNARVDSNPEVRTSVKLQDGVCEKSCFPHTMLSRTPCLCSNKTGVTVKKGSPAPLMKRIDTSSPYYQGCFKDMRPLRDLPKRFTRYRTTPETCVRECAYQNYKFAGVQYGYLCFCGNAFGRYGSLPDNDCNSECQGDLKRKCGGYYHNSVYSTDGKEYDPSEFDYAKIDVQEQKKDALQAAQLGVQSYYDNANTAAMGYPPLTSLATNYPGQPMAGVDSVHKSAQGANVATHLVKAAQAALTAAQKLLPSVSKKNKISYKGKKVKREDDEEDSQIMQNKMSVMASLGAVHDILRKTSFAPEKRDAEREKRSVSEDSDPFDPEDGKDLLTAYMANVAQYRRQTRSVDDDEEEEDDDKSRFEYRRMTIGDGDEGEFVQKYGQKAAKEKQKKRDILDFVPYKHIKSMPGKRAADKDLATETKKKRSISEGSGATPVRRRRSLEEGSGSFARKQRSVGESSGMNLRRRSIDEGSGLNLRKRRSMEEGSVLNLRKRRSIEEGSGVNLLKRRSMEEGSGLNLRKRRSVEASGFIPPLKKKRSLGEGSGLGMKKRDLSMADLPDGAVKMAARSGDVNDIEASLKALEYLAKRDEVPKETASEKEESDDAEGGENESGDSEDNDDDESSGSGDQGEEGDPEIDRLFEKRSLKEEDNTQENGKLKSDVDRGVDNLLNLVVELYKQQKTIRSFESSVRSLRDDIMKELNVPKYKKQYASKKVREEIEKTAKNRLHVLTSSIEKKIKQFAKKHPEASKQASLATSLLPHLPLSDDKYKIAKREISKRAAELDITEDSFSKNKVGEIPEILKEHFRRNAEDDVTADDAKRAKRNLVNGEEALPRSHRNVQESEMEVSEDDYDVLFH</sequence>
<dbReference type="PROSITE" id="PS51212">
    <property type="entry name" value="WSC"/>
    <property type="match status" value="1"/>
</dbReference>
<feature type="region of interest" description="Disordered" evidence="7">
    <location>
        <begin position="1185"/>
        <end position="1267"/>
    </location>
</feature>